<dbReference type="SUPFAM" id="SSF55073">
    <property type="entry name" value="Nucleotide cyclase"/>
    <property type="match status" value="1"/>
</dbReference>
<dbReference type="SMART" id="SM00044">
    <property type="entry name" value="CYCc"/>
    <property type="match status" value="1"/>
</dbReference>
<dbReference type="GO" id="GO:0005737">
    <property type="term" value="C:cytoplasm"/>
    <property type="evidence" value="ECO:0007669"/>
    <property type="project" value="TreeGrafter"/>
</dbReference>
<dbReference type="Pfam" id="PF00211">
    <property type="entry name" value="Guanylate_cyc"/>
    <property type="match status" value="1"/>
</dbReference>
<keyword evidence="5" id="KW-1185">Reference proteome</keyword>
<protein>
    <recommendedName>
        <fullName evidence="3">Guanylate cyclase domain-containing protein</fullName>
    </recommendedName>
</protein>
<dbReference type="InterPro" id="IPR027417">
    <property type="entry name" value="P-loop_NTPase"/>
</dbReference>
<dbReference type="EMBL" id="QQTP01000002">
    <property type="protein sequence ID" value="RDJ28110.1"/>
    <property type="molecule type" value="Genomic_DNA"/>
</dbReference>
<feature type="domain" description="Guanylate cyclase" evidence="3">
    <location>
        <begin position="19"/>
        <end position="152"/>
    </location>
</feature>
<dbReference type="PANTHER" id="PTHR16305">
    <property type="entry name" value="TESTICULAR SOLUBLE ADENYLYL CYCLASE"/>
    <property type="match status" value="1"/>
</dbReference>
<organism evidence="4 5">
    <name type="scientific">Bosea caraganae</name>
    <dbReference type="NCBI Taxonomy" id="2763117"/>
    <lineage>
        <taxon>Bacteria</taxon>
        <taxon>Pseudomonadati</taxon>
        <taxon>Pseudomonadota</taxon>
        <taxon>Alphaproteobacteria</taxon>
        <taxon>Hyphomicrobiales</taxon>
        <taxon>Boseaceae</taxon>
        <taxon>Bosea</taxon>
    </lineage>
</organism>
<dbReference type="InterPro" id="IPR019734">
    <property type="entry name" value="TPR_rpt"/>
</dbReference>
<dbReference type="Proteomes" id="UP000255207">
    <property type="component" value="Unassembled WGS sequence"/>
</dbReference>
<sequence length="1051" mass="114522">MTVSEPDLRKIASERRYVTIVFVDLVGYTQLSEQLDPEDLRVVQRRYQQLTLTTMERYGGFVASYTGDGVLIFFGYPIARDNDAERAARAALELMERLKTLNTNVGDTTVPQVTARAGIHSGLVVMEPTRLSGGSSELGAVGEAVNLAARVQAEAMPGAVVATREIVELTDGLFEIGQLGARPIRGLSREIEIFQINGERLGTTRRKDGMASGATVLAGREACLERILERWTTATTQKRSQFVQVLGDAGTGKTRVISEICGHPEFANAAILATYCHELFASTPLYPVASFLWARAGLKFEDEDDVRNDKIATLLSEIGMNTPENAEIAASLLGMAATGIREQFAPAPTLFKRKQFEFIISVIARTARRQPTLVVIEDTHWLDPSSAELLRELMATVGNETMLVVATARPFPRGEKLPQTDDSMTLEPLSGEQSLMLARSIPGADMLPAEKIAQAVAAAEGVPLFVEQFVLSLIDEQIQVPNQARRSDVPLLLAQLMSERLDRRPGARPIVQAAACIGRSFTTTFLANILASDVDHVIEPIEALVEAEILMPRRFGAEIRYEFRHSLLQRIAHESILTRERRLIHDRILDLIDRGHGSDIPLPEVIAHHLTEAARFHEAVQAWLQAGLGASQRSAHPEAIEHIRRGLNLLGKLKDPRAQAELELSLQAALIGSITAAQGPTSATMLQCCERGLELCASGERSPQAFPFIFGKFTFANCRGDIPASTALAEDFLRQSEQNTYEAGKAIGHRLIGMVQLGQGEARGAIGHLEHSLFAGERERSDASTFMFGQNTEIHAKSLLSLAHFSLGSVDEALRIGMEALRAADGLRHPHSAAIPMSYVGGWVFGLCNATDALMQEAGRLVALSEQHRLEGFRAHGAAFLGWGLSQKGDHARGAAIMAQAIAGFDSVGYVLSLSGYLANLAHAQLKLGQVEAAEATCWRALQLMSRSGNRWLEPELHRIEALIAEQGQASRRQQAEGLFRHAVARARALNSPVLEYRCLASLRDHLGADRIDGESQLRLAELSPFDALPAQVMAAYRSEKASPATAEPAA</sequence>
<dbReference type="InterPro" id="IPR011990">
    <property type="entry name" value="TPR-like_helical_dom_sf"/>
</dbReference>
<evidence type="ECO:0000313" key="5">
    <source>
        <dbReference type="Proteomes" id="UP000255207"/>
    </source>
</evidence>
<reference evidence="5" key="1">
    <citation type="submission" date="2018-07" db="EMBL/GenBank/DDBJ databases">
        <authorList>
            <person name="Safronova V.I."/>
            <person name="Chirak E.R."/>
            <person name="Sazanova A.L."/>
        </authorList>
    </citation>
    <scope>NUCLEOTIDE SEQUENCE [LARGE SCALE GENOMIC DNA]</scope>
    <source>
        <strain evidence="5">RCAM04685</strain>
    </source>
</reference>
<comment type="caution">
    <text evidence="4">The sequence shown here is derived from an EMBL/GenBank/DDBJ whole genome shotgun (WGS) entry which is preliminary data.</text>
</comment>
<dbReference type="OrthoDB" id="9785312at2"/>
<dbReference type="SUPFAM" id="SSF52540">
    <property type="entry name" value="P-loop containing nucleoside triphosphate hydrolases"/>
    <property type="match status" value="1"/>
</dbReference>
<dbReference type="Gene3D" id="3.30.70.1230">
    <property type="entry name" value="Nucleotide cyclase"/>
    <property type="match status" value="1"/>
</dbReference>
<evidence type="ECO:0000259" key="3">
    <source>
        <dbReference type="PROSITE" id="PS50125"/>
    </source>
</evidence>
<dbReference type="AlphaFoldDB" id="A0A370LAB0"/>
<dbReference type="GO" id="GO:0005524">
    <property type="term" value="F:ATP binding"/>
    <property type="evidence" value="ECO:0007669"/>
    <property type="project" value="UniProtKB-KW"/>
</dbReference>
<dbReference type="GO" id="GO:0035556">
    <property type="term" value="P:intracellular signal transduction"/>
    <property type="evidence" value="ECO:0007669"/>
    <property type="project" value="InterPro"/>
</dbReference>
<dbReference type="Gene3D" id="1.25.40.10">
    <property type="entry name" value="Tetratricopeptide repeat domain"/>
    <property type="match status" value="1"/>
</dbReference>
<evidence type="ECO:0000256" key="1">
    <source>
        <dbReference type="ARBA" id="ARBA00022741"/>
    </source>
</evidence>
<name>A0A370LAB0_9HYPH</name>
<keyword evidence="2" id="KW-0067">ATP-binding</keyword>
<evidence type="ECO:0000256" key="2">
    <source>
        <dbReference type="ARBA" id="ARBA00022840"/>
    </source>
</evidence>
<proteinExistence type="predicted"/>
<dbReference type="PROSITE" id="PS50125">
    <property type="entry name" value="GUANYLATE_CYCLASE_2"/>
    <property type="match status" value="1"/>
</dbReference>
<dbReference type="PANTHER" id="PTHR16305:SF28">
    <property type="entry name" value="GUANYLATE CYCLASE DOMAIN-CONTAINING PROTEIN"/>
    <property type="match status" value="1"/>
</dbReference>
<dbReference type="InterPro" id="IPR001054">
    <property type="entry name" value="A/G_cyclase"/>
</dbReference>
<dbReference type="CDD" id="cd07302">
    <property type="entry name" value="CHD"/>
    <property type="match status" value="1"/>
</dbReference>
<keyword evidence="1" id="KW-0547">Nucleotide-binding</keyword>
<gene>
    <name evidence="4" type="ORF">DWE98_05815</name>
</gene>
<dbReference type="Pfam" id="PF13191">
    <property type="entry name" value="AAA_16"/>
    <property type="match status" value="1"/>
</dbReference>
<dbReference type="InterPro" id="IPR041664">
    <property type="entry name" value="AAA_16"/>
</dbReference>
<dbReference type="InterPro" id="IPR029787">
    <property type="entry name" value="Nucleotide_cyclase"/>
</dbReference>
<dbReference type="SUPFAM" id="SSF48452">
    <property type="entry name" value="TPR-like"/>
    <property type="match status" value="1"/>
</dbReference>
<dbReference type="SMART" id="SM00028">
    <property type="entry name" value="TPR"/>
    <property type="match status" value="3"/>
</dbReference>
<dbReference type="GO" id="GO:0004016">
    <property type="term" value="F:adenylate cyclase activity"/>
    <property type="evidence" value="ECO:0007669"/>
    <property type="project" value="TreeGrafter"/>
</dbReference>
<evidence type="ECO:0000313" key="4">
    <source>
        <dbReference type="EMBL" id="RDJ28110.1"/>
    </source>
</evidence>
<dbReference type="GO" id="GO:0009190">
    <property type="term" value="P:cyclic nucleotide biosynthetic process"/>
    <property type="evidence" value="ECO:0007669"/>
    <property type="project" value="InterPro"/>
</dbReference>
<accession>A0A370LAB0</accession>